<accession>A0A078AIS5</accession>
<evidence type="ECO:0000256" key="6">
    <source>
        <dbReference type="SAM" id="MobiDB-lite"/>
    </source>
</evidence>
<organism evidence="7 8">
    <name type="scientific">Stylonychia lemnae</name>
    <name type="common">Ciliate</name>
    <dbReference type="NCBI Taxonomy" id="5949"/>
    <lineage>
        <taxon>Eukaryota</taxon>
        <taxon>Sar</taxon>
        <taxon>Alveolata</taxon>
        <taxon>Ciliophora</taxon>
        <taxon>Intramacronucleata</taxon>
        <taxon>Spirotrichea</taxon>
        <taxon>Stichotrichia</taxon>
        <taxon>Sporadotrichida</taxon>
        <taxon>Oxytrichidae</taxon>
        <taxon>Stylonychinae</taxon>
        <taxon>Stylonychia</taxon>
    </lineage>
</organism>
<keyword evidence="5" id="KW-0539">Nucleus</keyword>
<sequence>MQQDPHQPQSKQKDSKSNPIREDRTQKSEGDANPLAVKPYNQFHQFDPMNFYHQMSPFQGIMDLNRGGIKPIKGASPGIPGMMNFGPPSFMPFPFGGPPQISGNERTKLHRPIPENGKQSRFNKDALQQMSSPFLGALKYLPQEDDRNNQKETKQGMNFLKPKDALIEAINNTKSSKDKQQQIQDQDKSEIKQEIKDEAQQKYVKKQRDQEEEKKKEKKGKNLNSKKQDSESDSEQSDDPRLNNDDDEISAKNQVHITNRYNLFMNQQQYNFQNLPGQPHQQGAFPSPFPFMDFQMSPFMGHGPNTPGDFMNNNHQYPHAHPFSSPYPFTPGSMFPPGFHPMMPSFSPQIDGGHGQDFGFSFQQNQHQPPPFAPYMCQQQPMFKVPLPPRKEGEAPSFVFYKQARRILFMRSKKARKNDHISQPNHYFTRLRQVGVIQIIIFNQKYKSRQNVAKNRQRENNGRFKKKDQKRDQNAKNDINTVVSDINF</sequence>
<keyword evidence="4" id="KW-0804">Transcription</keyword>
<proteinExistence type="predicted"/>
<evidence type="ECO:0000256" key="5">
    <source>
        <dbReference type="ARBA" id="ARBA00023242"/>
    </source>
</evidence>
<gene>
    <name evidence="7" type="primary">Contig9125.g9763</name>
    <name evidence="7" type="ORF">STYLEM_11151</name>
</gene>
<dbReference type="InParanoid" id="A0A078AIS5"/>
<dbReference type="GO" id="GO:0003677">
    <property type="term" value="F:DNA binding"/>
    <property type="evidence" value="ECO:0007669"/>
    <property type="project" value="UniProtKB-KW"/>
</dbReference>
<dbReference type="GO" id="GO:0005634">
    <property type="term" value="C:nucleus"/>
    <property type="evidence" value="ECO:0007669"/>
    <property type="project" value="UniProtKB-SubCell"/>
</dbReference>
<evidence type="ECO:0000256" key="3">
    <source>
        <dbReference type="ARBA" id="ARBA00023125"/>
    </source>
</evidence>
<evidence type="ECO:0000256" key="1">
    <source>
        <dbReference type="ARBA" id="ARBA00004123"/>
    </source>
</evidence>
<feature type="region of interest" description="Disordered" evidence="6">
    <location>
        <begin position="1"/>
        <end position="37"/>
    </location>
</feature>
<name>A0A078AIS5_STYLE</name>
<dbReference type="EMBL" id="CCKQ01010603">
    <property type="protein sequence ID" value="CDW82124.1"/>
    <property type="molecule type" value="Genomic_DNA"/>
</dbReference>
<keyword evidence="3" id="KW-0238">DNA-binding</keyword>
<feature type="compositionally biased region" description="Basic and acidic residues" evidence="6">
    <location>
        <begin position="11"/>
        <end position="30"/>
    </location>
</feature>
<feature type="region of interest" description="Disordered" evidence="6">
    <location>
        <begin position="172"/>
        <end position="247"/>
    </location>
</feature>
<keyword evidence="2" id="KW-0805">Transcription regulation</keyword>
<keyword evidence="8" id="KW-1185">Reference proteome</keyword>
<evidence type="ECO:0000256" key="4">
    <source>
        <dbReference type="ARBA" id="ARBA00023163"/>
    </source>
</evidence>
<protein>
    <submittedName>
        <fullName evidence="7">Uncharacterized protein</fullName>
    </submittedName>
</protein>
<feature type="compositionally biased region" description="Polar residues" evidence="6">
    <location>
        <begin position="1"/>
        <end position="10"/>
    </location>
</feature>
<reference evidence="7 8" key="1">
    <citation type="submission" date="2014-06" db="EMBL/GenBank/DDBJ databases">
        <authorList>
            <person name="Swart Estienne"/>
        </authorList>
    </citation>
    <scope>NUCLEOTIDE SEQUENCE [LARGE SCALE GENOMIC DNA]</scope>
    <source>
        <strain evidence="7 8">130c</strain>
    </source>
</reference>
<feature type="region of interest" description="Disordered" evidence="6">
    <location>
        <begin position="451"/>
        <end position="480"/>
    </location>
</feature>
<dbReference type="AlphaFoldDB" id="A0A078AIS5"/>
<comment type="subcellular location">
    <subcellularLocation>
        <location evidence="1">Nucleus</location>
    </subcellularLocation>
</comment>
<dbReference type="GO" id="GO:0003700">
    <property type="term" value="F:DNA-binding transcription factor activity"/>
    <property type="evidence" value="ECO:0007669"/>
    <property type="project" value="InterPro"/>
</dbReference>
<feature type="compositionally biased region" description="Basic and acidic residues" evidence="6">
    <location>
        <begin position="175"/>
        <end position="215"/>
    </location>
</feature>
<evidence type="ECO:0000256" key="2">
    <source>
        <dbReference type="ARBA" id="ARBA00023015"/>
    </source>
</evidence>
<evidence type="ECO:0000313" key="7">
    <source>
        <dbReference type="EMBL" id="CDW82124.1"/>
    </source>
</evidence>
<dbReference type="PROSITE" id="PS51152">
    <property type="entry name" value="NFYA_HAP2_2"/>
    <property type="match status" value="1"/>
</dbReference>
<dbReference type="Proteomes" id="UP000039865">
    <property type="component" value="Unassembled WGS sequence"/>
</dbReference>
<dbReference type="InterPro" id="IPR001289">
    <property type="entry name" value="NFYA"/>
</dbReference>
<evidence type="ECO:0000313" key="8">
    <source>
        <dbReference type="Proteomes" id="UP000039865"/>
    </source>
</evidence>